<accession>A0ACC2ZLD0</accession>
<comment type="caution">
    <text evidence="1">The sequence shown here is derived from an EMBL/GenBank/DDBJ whole genome shotgun (WGS) entry which is preliminary data.</text>
</comment>
<organism evidence="1 2">
    <name type="scientific">Coniosporium tulheliwenetii</name>
    <dbReference type="NCBI Taxonomy" id="3383036"/>
    <lineage>
        <taxon>Eukaryota</taxon>
        <taxon>Fungi</taxon>
        <taxon>Dikarya</taxon>
        <taxon>Ascomycota</taxon>
        <taxon>Pezizomycotina</taxon>
        <taxon>Dothideomycetes</taxon>
        <taxon>Dothideomycetes incertae sedis</taxon>
        <taxon>Coniosporium</taxon>
    </lineage>
</organism>
<evidence type="ECO:0000313" key="1">
    <source>
        <dbReference type="EMBL" id="KAJ9648367.1"/>
    </source>
</evidence>
<dbReference type="Proteomes" id="UP001172680">
    <property type="component" value="Unassembled WGS sequence"/>
</dbReference>
<keyword evidence="2" id="KW-1185">Reference proteome</keyword>
<sequence>MSAGAVALKNDLSDKSVLAMHATCEYPVERPKPQSNASRGLTADSRDMKFNGGASTANELDTHQYRDRSVAHPEHDEAAQAARQASHPPPREYIPMEEPTRYSPAEAPVRYRYAEPPPIYVDEYGRPIEVVRVREPYPPTRYISEQDRLPVRYVSEHHGPSEQAYEYVPYETTPSRDDRRYVYYADQPPYEEHERRVYEPVPEPPMVNERLSERPAGPPGQEVRYVEQQR</sequence>
<gene>
    <name evidence="1" type="ORF">H2199_001221</name>
</gene>
<name>A0ACC2ZLD0_9PEZI</name>
<protein>
    <submittedName>
        <fullName evidence="1">Uncharacterized protein</fullName>
    </submittedName>
</protein>
<dbReference type="EMBL" id="JAPDRP010000003">
    <property type="protein sequence ID" value="KAJ9648367.1"/>
    <property type="molecule type" value="Genomic_DNA"/>
</dbReference>
<reference evidence="1" key="1">
    <citation type="submission" date="2022-10" db="EMBL/GenBank/DDBJ databases">
        <title>Culturing micro-colonial fungi from biological soil crusts in the Mojave desert and describing Neophaeococcomyces mojavensis, and introducing the new genera and species Taxawa tesnikishii.</title>
        <authorList>
            <person name="Kurbessoian T."/>
            <person name="Stajich J.E."/>
        </authorList>
    </citation>
    <scope>NUCLEOTIDE SEQUENCE</scope>
    <source>
        <strain evidence="1">JES_115</strain>
    </source>
</reference>
<proteinExistence type="predicted"/>
<evidence type="ECO:0000313" key="2">
    <source>
        <dbReference type="Proteomes" id="UP001172680"/>
    </source>
</evidence>